<dbReference type="AlphaFoldDB" id="A0A8T9T110"/>
<name>A0A8T9T110_9BACT</name>
<dbReference type="InterPro" id="IPR050365">
    <property type="entry name" value="TIM50"/>
</dbReference>
<feature type="domain" description="FCP1 homology" evidence="1">
    <location>
        <begin position="3"/>
        <end position="174"/>
    </location>
</feature>
<organism evidence="2 3">
    <name type="scientific">Hymenobacter aerilatus</name>
    <dbReference type="NCBI Taxonomy" id="2932251"/>
    <lineage>
        <taxon>Bacteria</taxon>
        <taxon>Pseudomonadati</taxon>
        <taxon>Bacteroidota</taxon>
        <taxon>Cytophagia</taxon>
        <taxon>Cytophagales</taxon>
        <taxon>Hymenobacteraceae</taxon>
        <taxon>Hymenobacter</taxon>
    </lineage>
</organism>
<evidence type="ECO:0000313" key="2">
    <source>
        <dbReference type="EMBL" id="UOR07527.1"/>
    </source>
</evidence>
<accession>A0A8T9T110</accession>
<dbReference type="GO" id="GO:0016787">
    <property type="term" value="F:hydrolase activity"/>
    <property type="evidence" value="ECO:0007669"/>
    <property type="project" value="UniProtKB-KW"/>
</dbReference>
<dbReference type="PANTHER" id="PTHR12210">
    <property type="entry name" value="DULLARD PROTEIN PHOSPHATASE"/>
    <property type="match status" value="1"/>
</dbReference>
<keyword evidence="2" id="KW-0378">Hydrolase</keyword>
<dbReference type="InterPro" id="IPR036412">
    <property type="entry name" value="HAD-like_sf"/>
</dbReference>
<reference evidence="2 3" key="1">
    <citation type="submission" date="2022-04" db="EMBL/GenBank/DDBJ databases">
        <title>Hymenobacter sp. isolated from the air.</title>
        <authorList>
            <person name="Won M."/>
            <person name="Lee C.-M."/>
            <person name="Woen H.-Y."/>
            <person name="Kwon S.-W."/>
        </authorList>
    </citation>
    <scope>NUCLEOTIDE SEQUENCE [LARGE SCALE GENOMIC DNA]</scope>
    <source>
        <strain evidence="3">5413 J-13</strain>
    </source>
</reference>
<evidence type="ECO:0000259" key="1">
    <source>
        <dbReference type="PROSITE" id="PS50969"/>
    </source>
</evidence>
<dbReference type="Gene3D" id="3.40.50.1000">
    <property type="entry name" value="HAD superfamily/HAD-like"/>
    <property type="match status" value="1"/>
</dbReference>
<evidence type="ECO:0000313" key="3">
    <source>
        <dbReference type="Proteomes" id="UP000829925"/>
    </source>
</evidence>
<dbReference type="KEGG" id="haei:MUN82_10615"/>
<dbReference type="Proteomes" id="UP000829925">
    <property type="component" value="Chromosome"/>
</dbReference>
<keyword evidence="3" id="KW-1185">Reference proteome</keyword>
<sequence>MMNESTPILLILDIDETLLHASHIPLGRPADFEVFGYYIYLRPHLTEFLLGCSQHFRLAVWSSASDDYVAEIIRRIVPNTVPLEFAWGRSRCTYCFNNIAFEQVGYADFQSHYNYVKVLKKLKRRGYSLDRVVIVDDTPSKSQRNYGNAIYPTEYIGKPDDRELLQLLQYLVRIKDVPNVRIVEKRHWRDVVANM</sequence>
<dbReference type="SMART" id="SM00577">
    <property type="entry name" value="CPDc"/>
    <property type="match status" value="1"/>
</dbReference>
<dbReference type="EMBL" id="CP095053">
    <property type="protein sequence ID" value="UOR07527.1"/>
    <property type="molecule type" value="Genomic_DNA"/>
</dbReference>
<dbReference type="InterPro" id="IPR023214">
    <property type="entry name" value="HAD_sf"/>
</dbReference>
<dbReference type="Pfam" id="PF03031">
    <property type="entry name" value="NIF"/>
    <property type="match status" value="1"/>
</dbReference>
<proteinExistence type="predicted"/>
<dbReference type="CDD" id="cd07521">
    <property type="entry name" value="HAD_FCP1-like"/>
    <property type="match status" value="1"/>
</dbReference>
<gene>
    <name evidence="2" type="ORF">MUN82_10615</name>
</gene>
<dbReference type="PROSITE" id="PS50969">
    <property type="entry name" value="FCP1"/>
    <property type="match status" value="1"/>
</dbReference>
<dbReference type="RefSeq" id="WP_245097355.1">
    <property type="nucleotide sequence ID" value="NZ_CP095053.1"/>
</dbReference>
<dbReference type="SUPFAM" id="SSF56784">
    <property type="entry name" value="HAD-like"/>
    <property type="match status" value="1"/>
</dbReference>
<protein>
    <submittedName>
        <fullName evidence="2">HAD family hydrolase</fullName>
    </submittedName>
</protein>
<dbReference type="InterPro" id="IPR004274">
    <property type="entry name" value="FCP1_dom"/>
</dbReference>